<name>A0A3M7GVZ2_HORWE</name>
<dbReference type="InterPro" id="IPR006094">
    <property type="entry name" value="Oxid_FAD_bind_N"/>
</dbReference>
<dbReference type="SUPFAM" id="SSF56176">
    <property type="entry name" value="FAD-binding/transporter-associated domain-like"/>
    <property type="match status" value="1"/>
</dbReference>
<evidence type="ECO:0000256" key="3">
    <source>
        <dbReference type="ARBA" id="ARBA00023002"/>
    </source>
</evidence>
<gene>
    <name evidence="6" type="ORF">D0862_05008</name>
</gene>
<dbReference type="InterPro" id="IPR036318">
    <property type="entry name" value="FAD-bd_PCMH-like_sf"/>
</dbReference>
<comment type="pathway">
    <text evidence="1">Cofactor biosynthesis; D-erythroascorbate biosynthesis; dehydro-D-arabinono-1,4-lactone from D-arabinose: step 2/2.</text>
</comment>
<dbReference type="VEuPathDB" id="FungiDB:BTJ68_14662"/>
<dbReference type="PIRSF" id="PIRSF000136">
    <property type="entry name" value="LGO_GLO"/>
    <property type="match status" value="1"/>
</dbReference>
<dbReference type="PROSITE" id="PS51387">
    <property type="entry name" value="FAD_PCMH"/>
    <property type="match status" value="1"/>
</dbReference>
<dbReference type="UniPathway" id="UPA00771">
    <property type="reaction ID" value="UER00766"/>
</dbReference>
<dbReference type="EMBL" id="QWIQ01000127">
    <property type="protein sequence ID" value="RMZ05331.1"/>
    <property type="molecule type" value="Genomic_DNA"/>
</dbReference>
<sequence length="463" mass="52383">MIKMPTLINWNDEIKFHVQDSKFKKPKNIEEVQAIVKQANADNAKVKVVGAMHSITPCFVGNDIVLSNENMNEVLSIDKDNLTVTVQAGVPLNKLCDYLKPLGYQPPVVLEYGNFHFGAVSGTHANDSSLADSAQVSSFVVGIKLVSSTGELLEISEKQNQQYLSAIRSHFGLFGVVCEVTLRIWPGRSLLFTYETQEIGHFLNDFDGEMEKLRATSDQAFALIFQNVDTILIQHRKFQDVNICPPHPLTNSLESKAVNLFTSLVLPATQALAGLHLHPHNAEALSNFLLQGPLDALRGSEFVINPNDRGILYAEDDPNFEFHDWAFPEANWPGMVRAYRDLLHRFRTEHDFLIILPTIVYFIKQDTKSLLSRSRNSNMVVVDPEHHDPRDPKWKEFRKAFGELAIQHGGIPHVNKTVDAAQTYYAESCDQDALEEFLSVRKELDPEGMFLNEFFEEMFRGRL</sequence>
<dbReference type="InterPro" id="IPR016167">
    <property type="entry name" value="FAD-bd_PCMH_sub1"/>
</dbReference>
<evidence type="ECO:0000256" key="1">
    <source>
        <dbReference type="ARBA" id="ARBA00005083"/>
    </source>
</evidence>
<dbReference type="GO" id="GO:0003885">
    <property type="term" value="F:D-arabinono-1,4-lactone oxidase activity"/>
    <property type="evidence" value="ECO:0007669"/>
    <property type="project" value="UniProtKB-EC"/>
</dbReference>
<evidence type="ECO:0000313" key="7">
    <source>
        <dbReference type="Proteomes" id="UP000281468"/>
    </source>
</evidence>
<dbReference type="Gene3D" id="3.30.465.10">
    <property type="match status" value="1"/>
</dbReference>
<dbReference type="Pfam" id="PF04030">
    <property type="entry name" value="ALO"/>
    <property type="match status" value="1"/>
</dbReference>
<dbReference type="InterPro" id="IPR016169">
    <property type="entry name" value="FAD-bd_PCMH_sub2"/>
</dbReference>
<evidence type="ECO:0000313" key="6">
    <source>
        <dbReference type="EMBL" id="RMZ05331.1"/>
    </source>
</evidence>
<dbReference type="Gene3D" id="1.10.45.10">
    <property type="entry name" value="Vanillyl-alcohol Oxidase, Chain A, domain 4"/>
    <property type="match status" value="1"/>
</dbReference>
<evidence type="ECO:0000256" key="2">
    <source>
        <dbReference type="ARBA" id="ARBA00013136"/>
    </source>
</evidence>
<dbReference type="AlphaFoldDB" id="A0A3M7GVZ2"/>
<protein>
    <recommendedName>
        <fullName evidence="2">D-arabinono-1,4-lactone oxidase</fullName>
        <ecNumber evidence="2">1.1.3.37</ecNumber>
    </recommendedName>
    <alternativeName>
        <fullName evidence="4">L-galactono-gamma-lactone oxidase</fullName>
    </alternativeName>
</protein>
<reference evidence="6 7" key="1">
    <citation type="journal article" date="2018" name="BMC Genomics">
        <title>Genomic evidence for intraspecific hybridization in a clonal and extremely halotolerant yeast.</title>
        <authorList>
            <person name="Gostincar C."/>
            <person name="Stajich J.E."/>
            <person name="Zupancic J."/>
            <person name="Zalar P."/>
            <person name="Gunde-Cimerman N."/>
        </authorList>
    </citation>
    <scope>NUCLEOTIDE SEQUENCE [LARGE SCALE GENOMIC DNA]</scope>
    <source>
        <strain evidence="6 7">EXF-171</strain>
    </source>
</reference>
<dbReference type="Proteomes" id="UP000281468">
    <property type="component" value="Unassembled WGS sequence"/>
</dbReference>
<evidence type="ECO:0000259" key="5">
    <source>
        <dbReference type="PROSITE" id="PS51387"/>
    </source>
</evidence>
<dbReference type="InterPro" id="IPR007173">
    <property type="entry name" value="ALO_C"/>
</dbReference>
<accession>A0A3M7GVZ2</accession>
<dbReference type="InterPro" id="IPR016166">
    <property type="entry name" value="FAD-bd_PCMH"/>
</dbReference>
<dbReference type="EC" id="1.1.3.37" evidence="2"/>
<keyword evidence="3" id="KW-0560">Oxidoreductase</keyword>
<feature type="domain" description="FAD-binding PCMH-type" evidence="5">
    <location>
        <begin position="16"/>
        <end position="187"/>
    </location>
</feature>
<dbReference type="Pfam" id="PF01565">
    <property type="entry name" value="FAD_binding_4"/>
    <property type="match status" value="1"/>
</dbReference>
<proteinExistence type="predicted"/>
<dbReference type="InterPro" id="IPR010031">
    <property type="entry name" value="FAD_lactone_oxidase-like"/>
</dbReference>
<dbReference type="GO" id="GO:0016020">
    <property type="term" value="C:membrane"/>
    <property type="evidence" value="ECO:0007669"/>
    <property type="project" value="InterPro"/>
</dbReference>
<dbReference type="Gene3D" id="3.30.43.10">
    <property type="entry name" value="Uridine Diphospho-n-acetylenolpyruvylglucosamine Reductase, domain 2"/>
    <property type="match status" value="1"/>
</dbReference>
<dbReference type="PANTHER" id="PTHR43762">
    <property type="entry name" value="L-GULONOLACTONE OXIDASE"/>
    <property type="match status" value="1"/>
</dbReference>
<comment type="caution">
    <text evidence="6">The sequence shown here is derived from an EMBL/GenBank/DDBJ whole genome shotgun (WGS) entry which is preliminary data.</text>
</comment>
<dbReference type="PANTHER" id="PTHR43762:SF1">
    <property type="entry name" value="D-ARABINONO-1,4-LACTONE OXIDASE"/>
    <property type="match status" value="1"/>
</dbReference>
<evidence type="ECO:0000256" key="4">
    <source>
        <dbReference type="ARBA" id="ARBA00033418"/>
    </source>
</evidence>
<dbReference type="InterPro" id="IPR016171">
    <property type="entry name" value="Vanillyl_alc_oxidase_C-sub2"/>
</dbReference>
<organism evidence="6 7">
    <name type="scientific">Hortaea werneckii</name>
    <name type="common">Black yeast</name>
    <name type="synonym">Cladosporium werneckii</name>
    <dbReference type="NCBI Taxonomy" id="91943"/>
    <lineage>
        <taxon>Eukaryota</taxon>
        <taxon>Fungi</taxon>
        <taxon>Dikarya</taxon>
        <taxon>Ascomycota</taxon>
        <taxon>Pezizomycotina</taxon>
        <taxon>Dothideomycetes</taxon>
        <taxon>Dothideomycetidae</taxon>
        <taxon>Mycosphaerellales</taxon>
        <taxon>Teratosphaeriaceae</taxon>
        <taxon>Hortaea</taxon>
    </lineage>
</organism>
<dbReference type="GO" id="GO:0071949">
    <property type="term" value="F:FAD binding"/>
    <property type="evidence" value="ECO:0007669"/>
    <property type="project" value="InterPro"/>
</dbReference>